<accession>A0A7W7MHV0</accession>
<name>A0A7W7MHV0_9ACTN</name>
<dbReference type="EMBL" id="BOMP01000125">
    <property type="protein sequence ID" value="GIE44413.1"/>
    <property type="molecule type" value="Genomic_DNA"/>
</dbReference>
<evidence type="ECO:0000313" key="4">
    <source>
        <dbReference type="Proteomes" id="UP000631312"/>
    </source>
</evidence>
<evidence type="ECO:0000313" key="3">
    <source>
        <dbReference type="Proteomes" id="UP000590511"/>
    </source>
</evidence>
<evidence type="ECO:0000313" key="1">
    <source>
        <dbReference type="EMBL" id="GIE44413.1"/>
    </source>
</evidence>
<dbReference type="RefSeq" id="WP_188122979.1">
    <property type="nucleotide sequence ID" value="NZ_BOMP01000125.1"/>
</dbReference>
<evidence type="ECO:0000313" key="2">
    <source>
        <dbReference type="EMBL" id="MBB4750859.1"/>
    </source>
</evidence>
<dbReference type="Proteomes" id="UP000631312">
    <property type="component" value="Unassembled WGS sequence"/>
</dbReference>
<reference evidence="2 3" key="1">
    <citation type="submission" date="2020-08" db="EMBL/GenBank/DDBJ databases">
        <title>Sequencing the genomes of 1000 actinobacteria strains.</title>
        <authorList>
            <person name="Klenk H.-P."/>
        </authorList>
    </citation>
    <scope>NUCLEOTIDE SEQUENCE [LARGE SCALE GENOMIC DNA]</scope>
    <source>
        <strain evidence="2 3">DSM 43150</strain>
    </source>
</reference>
<reference evidence="1 4" key="2">
    <citation type="submission" date="2021-01" db="EMBL/GenBank/DDBJ databases">
        <title>Whole genome shotgun sequence of Actinoplanes lobatus NBRC 12513.</title>
        <authorList>
            <person name="Komaki H."/>
            <person name="Tamura T."/>
        </authorList>
    </citation>
    <scope>NUCLEOTIDE SEQUENCE [LARGE SCALE GENOMIC DNA]</scope>
    <source>
        <strain evidence="1 4">NBRC 12513</strain>
    </source>
</reference>
<comment type="caution">
    <text evidence="2">The sequence shown here is derived from an EMBL/GenBank/DDBJ whole genome shotgun (WGS) entry which is preliminary data.</text>
</comment>
<protein>
    <submittedName>
        <fullName evidence="2">Uncharacterized protein</fullName>
    </submittedName>
</protein>
<gene>
    <name evidence="1" type="ORF">Alo02nite_73110</name>
    <name evidence="2" type="ORF">BJ964_005020</name>
</gene>
<dbReference type="AlphaFoldDB" id="A0A7W7MHV0"/>
<sequence>MRLTEMSGTCYRTSISVLGRPGGGIRWVLIPTIHMGHADYYWEIWQRLRTCQAVIAEQYDGPSSTGLAYITAMRWTGQRVARRLVHQDIDYGALGVPIIFPDAHLGPEAQPDRRMPREGLADLALMTPYLAIQMALTGSDPVEGMTSLELTDESRPRFADEYLTRIILTERDELLLGAIGEIDGEFAAEDMEVAVVFGALHIPVVVRELRRIGHRVEPGTRWLTAIDFEEPPYLRKPSLDGWMDW</sequence>
<proteinExistence type="predicted"/>
<dbReference type="EMBL" id="JACHNC010000001">
    <property type="protein sequence ID" value="MBB4750859.1"/>
    <property type="molecule type" value="Genomic_DNA"/>
</dbReference>
<keyword evidence="4" id="KW-1185">Reference proteome</keyword>
<organism evidence="2 3">
    <name type="scientific">Actinoplanes lobatus</name>
    <dbReference type="NCBI Taxonomy" id="113568"/>
    <lineage>
        <taxon>Bacteria</taxon>
        <taxon>Bacillati</taxon>
        <taxon>Actinomycetota</taxon>
        <taxon>Actinomycetes</taxon>
        <taxon>Micromonosporales</taxon>
        <taxon>Micromonosporaceae</taxon>
        <taxon>Actinoplanes</taxon>
    </lineage>
</organism>
<dbReference type="Proteomes" id="UP000590511">
    <property type="component" value="Unassembled WGS sequence"/>
</dbReference>